<accession>A0A8T0DNJ3</accession>
<evidence type="ECO:0000256" key="5">
    <source>
        <dbReference type="ARBA" id="ARBA00022912"/>
    </source>
</evidence>
<comment type="similarity">
    <text evidence="1">Belongs to the protein-tyrosine phosphatase family.</text>
</comment>
<evidence type="ECO:0000256" key="1">
    <source>
        <dbReference type="ARBA" id="ARBA00009580"/>
    </source>
</evidence>
<dbReference type="CDD" id="cd14500">
    <property type="entry name" value="PTP-IVa"/>
    <property type="match status" value="1"/>
</dbReference>
<keyword evidence="12" id="KW-1185">Reference proteome</keyword>
<dbReference type="EMBL" id="JTDF01002653">
    <property type="protein sequence ID" value="KAF8568588.1"/>
    <property type="molecule type" value="Genomic_DNA"/>
</dbReference>
<evidence type="ECO:0000259" key="10">
    <source>
        <dbReference type="PROSITE" id="PS50056"/>
    </source>
</evidence>
<keyword evidence="4" id="KW-0378">Hydrolase</keyword>
<reference evidence="11 12" key="1">
    <citation type="submission" date="2019-07" db="EMBL/GenBank/DDBJ databases">
        <title>Annotation for the trematode Paragonimus westermani.</title>
        <authorList>
            <person name="Choi Y.-J."/>
        </authorList>
    </citation>
    <scope>NUCLEOTIDE SEQUENCE [LARGE SCALE GENOMIC DNA]</scope>
    <source>
        <strain evidence="11">180907_Pwestermani</strain>
    </source>
</reference>
<evidence type="ECO:0000313" key="11">
    <source>
        <dbReference type="EMBL" id="KAF8568588.1"/>
    </source>
</evidence>
<keyword evidence="6" id="KW-1015">Disulfide bond</keyword>
<dbReference type="InterPro" id="IPR050561">
    <property type="entry name" value="PTP"/>
</dbReference>
<evidence type="ECO:0000256" key="8">
    <source>
        <dbReference type="ARBA" id="ARBA00023289"/>
    </source>
</evidence>
<dbReference type="InterPro" id="IPR000242">
    <property type="entry name" value="PTP_cat"/>
</dbReference>
<dbReference type="EC" id="3.1.3.48" evidence="2"/>
<dbReference type="OrthoDB" id="5632at2759"/>
<keyword evidence="8" id="KW-0636">Prenylation</keyword>
<feature type="domain" description="Tyrosine specific protein phosphatases" evidence="10">
    <location>
        <begin position="84"/>
        <end position="161"/>
    </location>
</feature>
<dbReference type="FunFam" id="3.90.190.10:FF:000086">
    <property type="entry name" value="Protein tyrosine phosphatase-like protein"/>
    <property type="match status" value="1"/>
</dbReference>
<keyword evidence="5" id="KW-0904">Protein phosphatase</keyword>
<keyword evidence="3" id="KW-0488">Methylation</keyword>
<dbReference type="AlphaFoldDB" id="A0A8T0DNJ3"/>
<dbReference type="PANTHER" id="PTHR23339">
    <property type="entry name" value="TYROSINE SPECIFIC PROTEIN PHOSPHATASE AND DUAL SPECIFICITY PROTEIN PHOSPHATASE"/>
    <property type="match status" value="1"/>
</dbReference>
<sequence length="181" mass="20263">MGARTLRLPVITPIEYKGISLIIMDSPSKSTVPYFVEECRRHHVSDIVRVCEDRYPTEEFEKAGIKIHHWEFSDGSPPPDNILADWFNLLRGRLHNTNVKADANSTTPAAGPIAVHCVAGYGRAPVLVAVALMELGMPCADAIELIRSKRNGAFNDRQLAYLTHYHAKSRLRKHIHQCVIA</sequence>
<evidence type="ECO:0000256" key="3">
    <source>
        <dbReference type="ARBA" id="ARBA00022481"/>
    </source>
</evidence>
<evidence type="ECO:0000256" key="7">
    <source>
        <dbReference type="ARBA" id="ARBA00023288"/>
    </source>
</evidence>
<dbReference type="Pfam" id="PF00102">
    <property type="entry name" value="Y_phosphatase"/>
    <property type="match status" value="1"/>
</dbReference>
<dbReference type="SMART" id="SM00404">
    <property type="entry name" value="PTPc_motif"/>
    <property type="match status" value="1"/>
</dbReference>
<dbReference type="InterPro" id="IPR003595">
    <property type="entry name" value="Tyr_Pase_cat"/>
</dbReference>
<dbReference type="PROSITE" id="PS50056">
    <property type="entry name" value="TYR_PHOSPHATASE_2"/>
    <property type="match status" value="1"/>
</dbReference>
<dbReference type="SUPFAM" id="SSF52799">
    <property type="entry name" value="(Phosphotyrosine protein) phosphatases II"/>
    <property type="match status" value="1"/>
</dbReference>
<dbReference type="InterPro" id="IPR000387">
    <property type="entry name" value="Tyr_Pase_dom"/>
</dbReference>
<comment type="catalytic activity">
    <reaction evidence="9">
        <text>O-phospho-L-tyrosyl-[protein] + H2O = L-tyrosyl-[protein] + phosphate</text>
        <dbReference type="Rhea" id="RHEA:10684"/>
        <dbReference type="Rhea" id="RHEA-COMP:10136"/>
        <dbReference type="Rhea" id="RHEA-COMP:20101"/>
        <dbReference type="ChEBI" id="CHEBI:15377"/>
        <dbReference type="ChEBI" id="CHEBI:43474"/>
        <dbReference type="ChEBI" id="CHEBI:46858"/>
        <dbReference type="ChEBI" id="CHEBI:61978"/>
        <dbReference type="EC" id="3.1.3.48"/>
    </reaction>
</comment>
<dbReference type="GO" id="GO:0005737">
    <property type="term" value="C:cytoplasm"/>
    <property type="evidence" value="ECO:0007669"/>
    <property type="project" value="UniProtKB-ARBA"/>
</dbReference>
<protein>
    <recommendedName>
        <fullName evidence="2">protein-tyrosine-phosphatase</fullName>
        <ecNumber evidence="2">3.1.3.48</ecNumber>
    </recommendedName>
</protein>
<organism evidence="11 12">
    <name type="scientific">Paragonimus westermani</name>
    <dbReference type="NCBI Taxonomy" id="34504"/>
    <lineage>
        <taxon>Eukaryota</taxon>
        <taxon>Metazoa</taxon>
        <taxon>Spiralia</taxon>
        <taxon>Lophotrochozoa</taxon>
        <taxon>Platyhelminthes</taxon>
        <taxon>Trematoda</taxon>
        <taxon>Digenea</taxon>
        <taxon>Plagiorchiida</taxon>
        <taxon>Troglotremata</taxon>
        <taxon>Troglotrematidae</taxon>
        <taxon>Paragonimus</taxon>
    </lineage>
</organism>
<evidence type="ECO:0000256" key="9">
    <source>
        <dbReference type="ARBA" id="ARBA00051722"/>
    </source>
</evidence>
<proteinExistence type="inferred from homology"/>
<keyword evidence="7" id="KW-0449">Lipoprotein</keyword>
<gene>
    <name evidence="11" type="ORF">P879_02607</name>
</gene>
<evidence type="ECO:0000313" key="12">
    <source>
        <dbReference type="Proteomes" id="UP000699462"/>
    </source>
</evidence>
<evidence type="ECO:0000256" key="6">
    <source>
        <dbReference type="ARBA" id="ARBA00023157"/>
    </source>
</evidence>
<evidence type="ECO:0000256" key="2">
    <source>
        <dbReference type="ARBA" id="ARBA00013064"/>
    </source>
</evidence>
<dbReference type="GO" id="GO:0004725">
    <property type="term" value="F:protein tyrosine phosphatase activity"/>
    <property type="evidence" value="ECO:0007669"/>
    <property type="project" value="UniProtKB-EC"/>
</dbReference>
<name>A0A8T0DNJ3_9TREM</name>
<dbReference type="Proteomes" id="UP000699462">
    <property type="component" value="Unassembled WGS sequence"/>
</dbReference>
<evidence type="ECO:0000256" key="4">
    <source>
        <dbReference type="ARBA" id="ARBA00022801"/>
    </source>
</evidence>
<comment type="caution">
    <text evidence="11">The sequence shown here is derived from an EMBL/GenBank/DDBJ whole genome shotgun (WGS) entry which is preliminary data.</text>
</comment>
<dbReference type="Gene3D" id="3.90.190.10">
    <property type="entry name" value="Protein tyrosine phosphatase superfamily"/>
    <property type="match status" value="1"/>
</dbReference>
<dbReference type="InterPro" id="IPR029021">
    <property type="entry name" value="Prot-tyrosine_phosphatase-like"/>
</dbReference>